<dbReference type="PANTHER" id="PTHR43767:SF1">
    <property type="entry name" value="NONRIBOSOMAL PEPTIDE SYNTHASE PES1 (EUROFUNG)-RELATED"/>
    <property type="match status" value="1"/>
</dbReference>
<dbReference type="SUPFAM" id="SSF56801">
    <property type="entry name" value="Acetyl-CoA synthetase-like"/>
    <property type="match status" value="1"/>
</dbReference>
<keyword evidence="3" id="KW-0436">Ligase</keyword>
<dbReference type="InterPro" id="IPR050237">
    <property type="entry name" value="ATP-dep_AMP-bd_enzyme"/>
</dbReference>
<dbReference type="RefSeq" id="WP_197007921.1">
    <property type="nucleotide sequence ID" value="NZ_BONS01000013.1"/>
</dbReference>
<accession>A0A8J7GPE1</accession>
<dbReference type="Proteomes" id="UP000622552">
    <property type="component" value="Unassembled WGS sequence"/>
</dbReference>
<comment type="caution">
    <text evidence="3">The sequence shown here is derived from an EMBL/GenBank/DDBJ whole genome shotgun (WGS) entry which is preliminary data.</text>
</comment>
<dbReference type="Pfam" id="PF00501">
    <property type="entry name" value="AMP-binding"/>
    <property type="match status" value="1"/>
</dbReference>
<dbReference type="GO" id="GO:0016878">
    <property type="term" value="F:acid-thiol ligase activity"/>
    <property type="evidence" value="ECO:0007669"/>
    <property type="project" value="UniProtKB-ARBA"/>
</dbReference>
<proteinExistence type="predicted"/>
<dbReference type="PANTHER" id="PTHR43767">
    <property type="entry name" value="LONG-CHAIN-FATTY-ACID--COA LIGASE"/>
    <property type="match status" value="1"/>
</dbReference>
<dbReference type="CDD" id="cd04433">
    <property type="entry name" value="AFD_class_I"/>
    <property type="match status" value="1"/>
</dbReference>
<dbReference type="InterPro" id="IPR045851">
    <property type="entry name" value="AMP-bd_C_sf"/>
</dbReference>
<feature type="domain" description="AMP-binding enzyme C-terminal" evidence="2">
    <location>
        <begin position="371"/>
        <end position="438"/>
    </location>
</feature>
<keyword evidence="4" id="KW-1185">Reference proteome</keyword>
<dbReference type="InterPro" id="IPR000873">
    <property type="entry name" value="AMP-dep_synth/lig_dom"/>
</dbReference>
<dbReference type="InterPro" id="IPR042099">
    <property type="entry name" value="ANL_N_sf"/>
</dbReference>
<evidence type="ECO:0000313" key="4">
    <source>
        <dbReference type="Proteomes" id="UP000622552"/>
    </source>
</evidence>
<dbReference type="EMBL" id="JADOUF010000001">
    <property type="protein sequence ID" value="MBG6141520.1"/>
    <property type="molecule type" value="Genomic_DNA"/>
</dbReference>
<protein>
    <submittedName>
        <fullName evidence="3">Acyl-coenzyme A synthetase/AMP-(Fatty) acid ligase</fullName>
    </submittedName>
</protein>
<evidence type="ECO:0000313" key="3">
    <source>
        <dbReference type="EMBL" id="MBG6141520.1"/>
    </source>
</evidence>
<organism evidence="3 4">
    <name type="scientific">Longispora fulva</name>
    <dbReference type="NCBI Taxonomy" id="619741"/>
    <lineage>
        <taxon>Bacteria</taxon>
        <taxon>Bacillati</taxon>
        <taxon>Actinomycetota</taxon>
        <taxon>Actinomycetes</taxon>
        <taxon>Micromonosporales</taxon>
        <taxon>Micromonosporaceae</taxon>
        <taxon>Longispora</taxon>
    </lineage>
</organism>
<gene>
    <name evidence="3" type="ORF">IW245_007714</name>
</gene>
<sequence length="452" mass="47449">MTPDWVDHALLAGPDDEVCLWFAGPVRRSALRAAVAERHAALSAAGLRPGGTLALRLPPSPAYVECLLAAWRVGAQVLLLDHRLTPHEVDDALARLEPQLLVRPLVEPDRALRGHHDAVAVAETLAGRPTASEHALVQLSSGSTGPSKVIGRSAVDLVAELERYAAIDGMPARGDRIVVLNSLAHTFGLVGALLHGLHVGARVVVPERTTVDGILDTLAAGSEPTTLFCVPFHLELLARVAAPPVLPLVRAITGGELIRPGLAEAFTSAYGVPLGECYGMTELGVIAMDTAGTLRPSVGPPAPGVEVRVDDGELLVRAPANPYLGPADPERWSAGWLRTRDAATVVDGRVTVLGRLDSQVSVGGLKVDLSEVEHTVAALPGVTEAVVVHDRGIEAFVALAEGVPAGDVERDLAARLAPFKRPRRVHVLAALPRTSSGKCSRDPAALRAATQR</sequence>
<dbReference type="AlphaFoldDB" id="A0A8J7GPE1"/>
<evidence type="ECO:0000259" key="1">
    <source>
        <dbReference type="Pfam" id="PF00501"/>
    </source>
</evidence>
<reference evidence="3" key="1">
    <citation type="submission" date="2020-11" db="EMBL/GenBank/DDBJ databases">
        <title>Sequencing the genomes of 1000 actinobacteria strains.</title>
        <authorList>
            <person name="Klenk H.-P."/>
        </authorList>
    </citation>
    <scope>NUCLEOTIDE SEQUENCE</scope>
    <source>
        <strain evidence="3">DSM 45356</strain>
    </source>
</reference>
<name>A0A8J7GPE1_9ACTN</name>
<feature type="domain" description="AMP-dependent synthetase/ligase" evidence="1">
    <location>
        <begin position="40"/>
        <end position="313"/>
    </location>
</feature>
<evidence type="ECO:0000259" key="2">
    <source>
        <dbReference type="Pfam" id="PF13193"/>
    </source>
</evidence>
<dbReference type="Pfam" id="PF13193">
    <property type="entry name" value="AMP-binding_C"/>
    <property type="match status" value="1"/>
</dbReference>
<dbReference type="InterPro" id="IPR025110">
    <property type="entry name" value="AMP-bd_C"/>
</dbReference>
<dbReference type="Gene3D" id="3.30.300.30">
    <property type="match status" value="1"/>
</dbReference>
<dbReference type="Gene3D" id="3.40.50.12780">
    <property type="entry name" value="N-terminal domain of ligase-like"/>
    <property type="match status" value="1"/>
</dbReference>